<dbReference type="PANTHER" id="PTHR13219:SF6">
    <property type="entry name" value="TRANSMEMBRANE PROTEIN 94"/>
    <property type="match status" value="1"/>
</dbReference>
<keyword evidence="2" id="KW-1133">Transmembrane helix</keyword>
<feature type="region of interest" description="Disordered" evidence="1">
    <location>
        <begin position="435"/>
        <end position="460"/>
    </location>
</feature>
<feature type="transmembrane region" description="Helical" evidence="2">
    <location>
        <begin position="1147"/>
        <end position="1166"/>
    </location>
</feature>
<dbReference type="PANTHER" id="PTHR13219">
    <property type="entry name" value="TRANSMEMBRANE PROTEIN 94"/>
    <property type="match status" value="1"/>
</dbReference>
<accession>A0A8X7BZP2</accession>
<gene>
    <name evidence="3" type="primary">TMEM94</name>
    <name evidence="3" type="ORF">TNIN_273862</name>
</gene>
<sequence length="1386" mass="157059">MISEVESKGETGTFGLTSKEATVKLRLAIEEELRKQKQSSSSSRIPLWVRDAFYHESFYATFSWTSALIMFVEIFLLLVYQVYGDHNFRIKSIAVEIFVLVLFLFLNIMVVGLDSKLRHTEMLSRIKSALKLLEENENLSLKLDQSYSLHMPLSPCISQQWTYRDGRLLNLPCSLLVEGDIILMRPGHTAPGHCTLFNKEKSVYEYLKRGQIFAPLDEDLTENITNPRLRKPARATRFILKETPFISGISLSLQNALKKPVTVFNKEYRAIVFCYIERIALPAVLLVVLCIGSIRAVYFDPSSEEWTEHLLLRPVLVALPLVPIALPVCWILLNAVGNSYLLTIVNSKQCLKPIDPFDEMEEIPSSSIETYLNWSELKRLSCSLLMGQDGYLWRSANLLQVLGSVTALCCVDKKGILSWPNPTAEKVFFLKSPKSKSNSEASTHTCGDSEEPNPDTSDSCLNEEAVENKKLTKLHKRLDVKDHIYHPGSQVEVLDLTHNLHSPFGIQFDDPNWKFYADNLKPLGLGILLNTCNPKAQEHYTKFSDHIACESLYNESAVPVVNKRCLCELAKQIGFTDSVVDFYDLEQLLGIFRHVHPEIVQKGKLARSLNFPRLKMPFPNMSCAIVKDLHRGSNQLFSQGTADLVLDACNEYWDGNDIRVLTESDRKRILDFYHRSSLTAHCMGYAYSPLNNNTLTKDFGDMYIELPAEGYNLFSTLEVATSSPRSWDPPCIEGCSHPHSLNRYLSSDSLILSEQEKKVEEWNCGANSYLCQLGNEIFIGMVTMQYQACPDFVQLIEQLDKACIRFVHFSKENELRSRVFSEKMGLESGWNCHISLLSDETSSDKESNIFSPLKFTRHYIFPGTIEDSSPPEHRTEAPIRHASAPSIINVDSNIAKCEEVNSQLQSEESISVCNMVTTRTTDDSEILFEEGHSMCRHKKSVSSLQDVFALDESNVSHSPSHVTESTDQSAPVTFDMSNRAKLPKGTENIRPHIEHVDNVPLQVSLFTDCTAEATREMICIMQEYGEVVCCLGSSANVLNMPIFLQADASIGIEPLLPQLCIQQAMSEDPEQKNLDHLSSVLNSLPCSIFFHRDDPISLYHLIMEARHFMCSVRNGLEFLLCSYLCLALLQIFAVIFFLPIVLPLAHVLWIICLEVPLLSLSLLGNPHDSRCTTLATGKNLKVANKQAILFFIACYCAKFCPSVIVSMISFACIMSSACKLYLESDAHICWVSLDLSKTEKKFSAESWFAALTVSQNVVSFFLILYFVLISVGFIHRSHLLWKSNPFANKYWVITAISVNHHTPNRRICLHLLFNVTDISLHVDKELKPLSIIEHIPYYVWLLCGMWPFVVLPMNELIKYHEIKVNVRQQKRARLEFCTKLGMNSPF</sequence>
<dbReference type="OrthoDB" id="5568754at2759"/>
<feature type="transmembrane region" description="Helical" evidence="2">
    <location>
        <begin position="310"/>
        <end position="333"/>
    </location>
</feature>
<dbReference type="InterPro" id="IPR023298">
    <property type="entry name" value="ATPase_P-typ_TM_dom_sf"/>
</dbReference>
<dbReference type="InterPro" id="IPR039720">
    <property type="entry name" value="TMEM94"/>
</dbReference>
<proteinExistence type="predicted"/>
<dbReference type="Gene3D" id="1.20.1110.10">
    <property type="entry name" value="Calcium-transporting ATPase, transmembrane domain"/>
    <property type="match status" value="1"/>
</dbReference>
<reference evidence="3" key="1">
    <citation type="submission" date="2020-08" db="EMBL/GenBank/DDBJ databases">
        <title>Multicomponent nature underlies the extraordinary mechanical properties of spider dragline silk.</title>
        <authorList>
            <person name="Kono N."/>
            <person name="Nakamura H."/>
            <person name="Mori M."/>
            <person name="Yoshida Y."/>
            <person name="Ohtoshi R."/>
            <person name="Malay A.D."/>
            <person name="Moran D.A.P."/>
            <person name="Tomita M."/>
            <person name="Numata K."/>
            <person name="Arakawa K."/>
        </authorList>
    </citation>
    <scope>NUCLEOTIDE SEQUENCE</scope>
</reference>
<keyword evidence="2" id="KW-0472">Membrane</keyword>
<feature type="transmembrane region" description="Helical" evidence="2">
    <location>
        <begin position="92"/>
        <end position="113"/>
    </location>
</feature>
<feature type="transmembrane region" description="Helical" evidence="2">
    <location>
        <begin position="1187"/>
        <end position="1217"/>
    </location>
</feature>
<feature type="transmembrane region" description="Helical" evidence="2">
    <location>
        <begin position="279"/>
        <end position="298"/>
    </location>
</feature>
<evidence type="ECO:0000313" key="3">
    <source>
        <dbReference type="EMBL" id="GFY49845.1"/>
    </source>
</evidence>
<name>A0A8X7BZP2_9ARAC</name>
<feature type="compositionally biased region" description="Polar residues" evidence="1">
    <location>
        <begin position="435"/>
        <end position="446"/>
    </location>
</feature>
<keyword evidence="4" id="KW-1185">Reference proteome</keyword>
<evidence type="ECO:0000256" key="2">
    <source>
        <dbReference type="SAM" id="Phobius"/>
    </source>
</evidence>
<dbReference type="SUPFAM" id="SSF81660">
    <property type="entry name" value="Metal cation-transporting ATPase, ATP-binding domain N"/>
    <property type="match status" value="1"/>
</dbReference>
<evidence type="ECO:0000256" key="1">
    <source>
        <dbReference type="SAM" id="MobiDB-lite"/>
    </source>
</evidence>
<feature type="transmembrane region" description="Helical" evidence="2">
    <location>
        <begin position="1247"/>
        <end position="1274"/>
    </location>
</feature>
<feature type="transmembrane region" description="Helical" evidence="2">
    <location>
        <begin position="1116"/>
        <end position="1141"/>
    </location>
</feature>
<keyword evidence="2 3" id="KW-0812">Transmembrane</keyword>
<evidence type="ECO:0000313" key="4">
    <source>
        <dbReference type="Proteomes" id="UP000886998"/>
    </source>
</evidence>
<dbReference type="GO" id="GO:0000166">
    <property type="term" value="F:nucleotide binding"/>
    <property type="evidence" value="ECO:0007669"/>
    <property type="project" value="InterPro"/>
</dbReference>
<dbReference type="InterPro" id="IPR023299">
    <property type="entry name" value="ATPase_P-typ_cyto_dom_N"/>
</dbReference>
<feature type="transmembrane region" description="Helical" evidence="2">
    <location>
        <begin position="58"/>
        <end position="80"/>
    </location>
</feature>
<organism evidence="3 4">
    <name type="scientific">Trichonephila inaurata madagascariensis</name>
    <dbReference type="NCBI Taxonomy" id="2747483"/>
    <lineage>
        <taxon>Eukaryota</taxon>
        <taxon>Metazoa</taxon>
        <taxon>Ecdysozoa</taxon>
        <taxon>Arthropoda</taxon>
        <taxon>Chelicerata</taxon>
        <taxon>Arachnida</taxon>
        <taxon>Araneae</taxon>
        <taxon>Araneomorphae</taxon>
        <taxon>Entelegynae</taxon>
        <taxon>Araneoidea</taxon>
        <taxon>Nephilidae</taxon>
        <taxon>Trichonephila</taxon>
        <taxon>Trichonephila inaurata</taxon>
    </lineage>
</organism>
<dbReference type="Proteomes" id="UP000886998">
    <property type="component" value="Unassembled WGS sequence"/>
</dbReference>
<dbReference type="EMBL" id="BMAV01007191">
    <property type="protein sequence ID" value="GFY49845.1"/>
    <property type="molecule type" value="Genomic_DNA"/>
</dbReference>
<comment type="caution">
    <text evidence="3">The sequence shown here is derived from an EMBL/GenBank/DDBJ whole genome shotgun (WGS) entry which is preliminary data.</text>
</comment>
<protein>
    <submittedName>
        <fullName evidence="3">Transmembrane protein 94</fullName>
    </submittedName>
</protein>
<dbReference type="SUPFAM" id="SSF81665">
    <property type="entry name" value="Calcium ATPase, transmembrane domain M"/>
    <property type="match status" value="1"/>
</dbReference>